<keyword evidence="1 3" id="KW-0238">DNA-binding</keyword>
<evidence type="ECO:0000259" key="4">
    <source>
        <dbReference type="PROSITE" id="PS51900"/>
    </source>
</evidence>
<dbReference type="PROSITE" id="PS51900">
    <property type="entry name" value="CB"/>
    <property type="match status" value="1"/>
</dbReference>
<proteinExistence type="predicted"/>
<feature type="domain" description="Core-binding (CB)" evidence="4">
    <location>
        <begin position="59"/>
        <end position="151"/>
    </location>
</feature>
<dbReference type="InterPro" id="IPR044068">
    <property type="entry name" value="CB"/>
</dbReference>
<evidence type="ECO:0000313" key="5">
    <source>
        <dbReference type="EMBL" id="MBF6302938.1"/>
    </source>
</evidence>
<dbReference type="Proteomes" id="UP000702209">
    <property type="component" value="Unassembled WGS sequence"/>
</dbReference>
<evidence type="ECO:0000256" key="3">
    <source>
        <dbReference type="PROSITE-ProRule" id="PRU01248"/>
    </source>
</evidence>
<dbReference type="SUPFAM" id="SSF56349">
    <property type="entry name" value="DNA breaking-rejoining enzymes"/>
    <property type="match status" value="1"/>
</dbReference>
<dbReference type="InterPro" id="IPR010998">
    <property type="entry name" value="Integrase_recombinase_N"/>
</dbReference>
<reference evidence="5 6" key="1">
    <citation type="submission" date="2020-10" db="EMBL/GenBank/DDBJ databases">
        <title>Identification of Nocardia species via Next-generation sequencing and recognition of intraspecies genetic diversity.</title>
        <authorList>
            <person name="Li P."/>
            <person name="Li P."/>
            <person name="Lu B."/>
        </authorList>
    </citation>
    <scope>NUCLEOTIDE SEQUENCE [LARGE SCALE GENOMIC DNA]</scope>
    <source>
        <strain evidence="5 6">BJ06-0157</strain>
    </source>
</reference>
<evidence type="ECO:0000313" key="6">
    <source>
        <dbReference type="Proteomes" id="UP000702209"/>
    </source>
</evidence>
<dbReference type="InterPro" id="IPR004107">
    <property type="entry name" value="Integrase_SAM-like_N"/>
</dbReference>
<keyword evidence="2" id="KW-0233">DNA recombination</keyword>
<dbReference type="SUPFAM" id="SSF47823">
    <property type="entry name" value="lambda integrase-like, N-terminal domain"/>
    <property type="match status" value="1"/>
</dbReference>
<dbReference type="InterPro" id="IPR013762">
    <property type="entry name" value="Integrase-like_cat_sf"/>
</dbReference>
<organism evidence="5 6">
    <name type="scientific">Nocardia amamiensis</name>
    <dbReference type="NCBI Taxonomy" id="404578"/>
    <lineage>
        <taxon>Bacteria</taxon>
        <taxon>Bacillati</taxon>
        <taxon>Actinomycetota</taxon>
        <taxon>Actinomycetes</taxon>
        <taxon>Mycobacteriales</taxon>
        <taxon>Nocardiaceae</taxon>
        <taxon>Nocardia</taxon>
    </lineage>
</organism>
<dbReference type="PANTHER" id="PTHR30349">
    <property type="entry name" value="PHAGE INTEGRASE-RELATED"/>
    <property type="match status" value="1"/>
</dbReference>
<dbReference type="Gene3D" id="1.10.443.10">
    <property type="entry name" value="Intergrase catalytic core"/>
    <property type="match status" value="1"/>
</dbReference>
<dbReference type="EMBL" id="JADLQX010000082">
    <property type="protein sequence ID" value="MBF6302938.1"/>
    <property type="molecule type" value="Genomic_DNA"/>
</dbReference>
<name>A0ABS0D741_9NOCA</name>
<dbReference type="InterPro" id="IPR011010">
    <property type="entry name" value="DNA_brk_join_enz"/>
</dbReference>
<dbReference type="InterPro" id="IPR050090">
    <property type="entry name" value="Tyrosine_recombinase_XerCD"/>
</dbReference>
<dbReference type="Gene3D" id="1.10.150.130">
    <property type="match status" value="1"/>
</dbReference>
<dbReference type="PANTHER" id="PTHR30349:SF64">
    <property type="entry name" value="PROPHAGE INTEGRASE INTD-RELATED"/>
    <property type="match status" value="1"/>
</dbReference>
<dbReference type="Pfam" id="PF02899">
    <property type="entry name" value="Phage_int_SAM_1"/>
    <property type="match status" value="1"/>
</dbReference>
<keyword evidence="6" id="KW-1185">Reference proteome</keyword>
<evidence type="ECO:0000256" key="2">
    <source>
        <dbReference type="ARBA" id="ARBA00023172"/>
    </source>
</evidence>
<accession>A0ABS0D741</accession>
<evidence type="ECO:0000256" key="1">
    <source>
        <dbReference type="ARBA" id="ARBA00023125"/>
    </source>
</evidence>
<gene>
    <name evidence="5" type="ORF">IU459_36300</name>
</gene>
<protein>
    <submittedName>
        <fullName evidence="5">Site-specific integrase</fullName>
    </submittedName>
</protein>
<sequence length="506" mass="56532">MFGVVSSRVVFLLSPLVILNFFSAQGWQSWDVEHRPLIPERMPVLVDDDLLFEDGPGSPRPTVAVNRWLRGLPASGAPAPSTWEAYARAVKVWMEFLVAHGVGLFDSRDRLKMALSRYAEHRAIGPVAHRFAATTWGRHMSILSMFYRWALEEGYAAAEPFTYRTARALFHGTGREVRMNLAVRRTPKPHVTIKYLEPDFTGLFLNGLRGLAPDRVMDTGYRGRELARNGAVGELALATGLRLQEFTYLLCYEIPALPSKPTVVPIVFPVPAGVTKGRKFRTTWISYEALAAVHRYLELDRAVTAEGSSWRPRPQWGEPLLVTEPDARGGRVNGVRRAWETLTPHERRRLVAPGGGSCVVALRNDGGPFTAWATVFERTADRIRARFEPRFPHVHAHRLRHSFAIRTLEYLVSGHYRQAAKLVRDTDADAALVFYLSKADPLLVLRDLLGHSTVLVTEKYIKRLDMTRIYRDAYDTAGVAGALADEAAAEAEADAEFGEDTGSGAF</sequence>
<comment type="caution">
    <text evidence="5">The sequence shown here is derived from an EMBL/GenBank/DDBJ whole genome shotgun (WGS) entry which is preliminary data.</text>
</comment>